<feature type="region of interest" description="Disordered" evidence="6">
    <location>
        <begin position="336"/>
        <end position="361"/>
    </location>
</feature>
<dbReference type="Proteomes" id="UP000019678">
    <property type="component" value="Unassembled WGS sequence"/>
</dbReference>
<keyword evidence="2 5" id="KW-0547">Nucleotide-binding</keyword>
<accession>A0A017TBB4</accession>
<reference evidence="9 10" key="1">
    <citation type="submission" date="2013-05" db="EMBL/GenBank/DDBJ databases">
        <title>Genome assembly of Chondromyces apiculatus DSM 436.</title>
        <authorList>
            <person name="Sharma G."/>
            <person name="Khatri I."/>
            <person name="Kaur C."/>
            <person name="Mayilraj S."/>
            <person name="Subramanian S."/>
        </authorList>
    </citation>
    <scope>NUCLEOTIDE SEQUENCE [LARGE SCALE GENOMIC DNA]</scope>
    <source>
        <strain evidence="9 10">DSM 436</strain>
    </source>
</reference>
<feature type="compositionally biased region" description="Low complexity" evidence="6">
    <location>
        <begin position="336"/>
        <end position="347"/>
    </location>
</feature>
<dbReference type="PANTHER" id="PTHR43289">
    <property type="entry name" value="MITOGEN-ACTIVATED PROTEIN KINASE KINASE KINASE 20-RELATED"/>
    <property type="match status" value="1"/>
</dbReference>
<evidence type="ECO:0000256" key="7">
    <source>
        <dbReference type="SAM" id="Phobius"/>
    </source>
</evidence>
<evidence type="ECO:0000313" key="9">
    <source>
        <dbReference type="EMBL" id="EYF06548.1"/>
    </source>
</evidence>
<feature type="compositionally biased region" description="Pro residues" evidence="6">
    <location>
        <begin position="419"/>
        <end position="431"/>
    </location>
</feature>
<protein>
    <submittedName>
        <fullName evidence="9">Serine/threonine protein kinase</fullName>
    </submittedName>
</protein>
<dbReference type="Pfam" id="PF00069">
    <property type="entry name" value="Pkinase"/>
    <property type="match status" value="1"/>
</dbReference>
<dbReference type="InterPro" id="IPR011009">
    <property type="entry name" value="Kinase-like_dom_sf"/>
</dbReference>
<keyword evidence="3 9" id="KW-0418">Kinase</keyword>
<proteinExistence type="predicted"/>
<dbReference type="RefSeq" id="WP_231511303.1">
    <property type="nucleotide sequence ID" value="NZ_ASRX01000015.1"/>
</dbReference>
<dbReference type="EMBL" id="ASRX01000015">
    <property type="protein sequence ID" value="EYF06548.1"/>
    <property type="molecule type" value="Genomic_DNA"/>
</dbReference>
<dbReference type="Gene3D" id="3.30.200.20">
    <property type="entry name" value="Phosphorylase Kinase, domain 1"/>
    <property type="match status" value="1"/>
</dbReference>
<dbReference type="InterPro" id="IPR017441">
    <property type="entry name" value="Protein_kinase_ATP_BS"/>
</dbReference>
<organism evidence="9 10">
    <name type="scientific">Chondromyces apiculatus DSM 436</name>
    <dbReference type="NCBI Taxonomy" id="1192034"/>
    <lineage>
        <taxon>Bacteria</taxon>
        <taxon>Pseudomonadati</taxon>
        <taxon>Myxococcota</taxon>
        <taxon>Polyangia</taxon>
        <taxon>Polyangiales</taxon>
        <taxon>Polyangiaceae</taxon>
        <taxon>Chondromyces</taxon>
    </lineage>
</organism>
<dbReference type="AlphaFoldDB" id="A0A017TBB4"/>
<keyword evidence="7" id="KW-0472">Membrane</keyword>
<evidence type="ECO:0000256" key="3">
    <source>
        <dbReference type="ARBA" id="ARBA00022777"/>
    </source>
</evidence>
<evidence type="ECO:0000256" key="1">
    <source>
        <dbReference type="ARBA" id="ARBA00022679"/>
    </source>
</evidence>
<keyword evidence="10" id="KW-1185">Reference proteome</keyword>
<dbReference type="GO" id="GO:0005524">
    <property type="term" value="F:ATP binding"/>
    <property type="evidence" value="ECO:0007669"/>
    <property type="project" value="UniProtKB-UniRule"/>
</dbReference>
<feature type="compositionally biased region" description="Low complexity" evidence="6">
    <location>
        <begin position="432"/>
        <end position="453"/>
    </location>
</feature>
<dbReference type="PROSITE" id="PS50011">
    <property type="entry name" value="PROTEIN_KINASE_DOM"/>
    <property type="match status" value="1"/>
</dbReference>
<keyword evidence="4 5" id="KW-0067">ATP-binding</keyword>
<feature type="region of interest" description="Disordered" evidence="6">
    <location>
        <begin position="419"/>
        <end position="453"/>
    </location>
</feature>
<evidence type="ECO:0000256" key="5">
    <source>
        <dbReference type="PROSITE-ProRule" id="PRU10141"/>
    </source>
</evidence>
<sequence length="515" mass="52384">MSYDDDAESWVGQTFAGKWRIERVLGIGGMGAVLLGRGADGSAVALKVLHPDLNAHPEVRKRFLLEGHIGNTLGGSDPLPGVVRTLGSGTTDDGTAYLAMEVLNGESLFDRMVRLTTMPPAEVLSMAEQVLDTLSVAHARGVVHRDLKPENIHIGADGQTRLLDFGIARVLDGLQGMPEKTATKTGMILGTATYMAPEQATGLINEIDGRTDLFGLGATMFRLLSGRPVHGDLSDTMEIIAAATEAPAPLATVAPNLPPDVAAIVDRALAFVKHHRYPDADTMRADVHAVRAGQPAPYARAVLEGRLHPGQRMVLAGPTPASRVAPTYPESAAVMPAAGPPAAASEPGPRRRPAPAATVLGLGPAAGAPPAAVSLPATAPPVMASAAVSAVEPLPAPSAFAAASPPAQAPLHIATSAPAPAPVAPTAPPGAVPKAHPSVAGPAPAGAIPSAPRPAATWIEPRVEPNLGGVSAPAPRRTAQARRGFSGGQLALLVGGASLALGILVGVLLMILRAG</sequence>
<dbReference type="PANTHER" id="PTHR43289:SF6">
    <property type="entry name" value="SERINE_THREONINE-PROTEIN KINASE NEKL-3"/>
    <property type="match status" value="1"/>
</dbReference>
<dbReference type="eggNOG" id="COG0515">
    <property type="taxonomic scope" value="Bacteria"/>
</dbReference>
<gene>
    <name evidence="9" type="ORF">CAP_1678</name>
</gene>
<dbReference type="SUPFAM" id="SSF56112">
    <property type="entry name" value="Protein kinase-like (PK-like)"/>
    <property type="match status" value="1"/>
</dbReference>
<feature type="transmembrane region" description="Helical" evidence="7">
    <location>
        <begin position="490"/>
        <end position="512"/>
    </location>
</feature>
<evidence type="ECO:0000256" key="2">
    <source>
        <dbReference type="ARBA" id="ARBA00022741"/>
    </source>
</evidence>
<dbReference type="CDD" id="cd14014">
    <property type="entry name" value="STKc_PknB_like"/>
    <property type="match status" value="1"/>
</dbReference>
<feature type="binding site" evidence="5">
    <location>
        <position position="47"/>
    </location>
    <ligand>
        <name>ATP</name>
        <dbReference type="ChEBI" id="CHEBI:30616"/>
    </ligand>
</feature>
<keyword evidence="7" id="KW-0812">Transmembrane</keyword>
<dbReference type="InterPro" id="IPR000719">
    <property type="entry name" value="Prot_kinase_dom"/>
</dbReference>
<dbReference type="Gene3D" id="1.10.510.10">
    <property type="entry name" value="Transferase(Phosphotransferase) domain 1"/>
    <property type="match status" value="1"/>
</dbReference>
<dbReference type="GO" id="GO:0004674">
    <property type="term" value="F:protein serine/threonine kinase activity"/>
    <property type="evidence" value="ECO:0007669"/>
    <property type="project" value="UniProtKB-KW"/>
</dbReference>
<dbReference type="SMART" id="SM00220">
    <property type="entry name" value="S_TKc"/>
    <property type="match status" value="1"/>
</dbReference>
<evidence type="ECO:0000256" key="6">
    <source>
        <dbReference type="SAM" id="MobiDB-lite"/>
    </source>
</evidence>
<evidence type="ECO:0000259" key="8">
    <source>
        <dbReference type="PROSITE" id="PS50011"/>
    </source>
</evidence>
<dbReference type="STRING" id="1192034.CAP_1678"/>
<keyword evidence="9" id="KW-0723">Serine/threonine-protein kinase</keyword>
<evidence type="ECO:0000313" key="10">
    <source>
        <dbReference type="Proteomes" id="UP000019678"/>
    </source>
</evidence>
<keyword evidence="1" id="KW-0808">Transferase</keyword>
<name>A0A017TBB4_9BACT</name>
<feature type="domain" description="Protein kinase" evidence="8">
    <location>
        <begin position="19"/>
        <end position="291"/>
    </location>
</feature>
<keyword evidence="7" id="KW-1133">Transmembrane helix</keyword>
<evidence type="ECO:0000256" key="4">
    <source>
        <dbReference type="ARBA" id="ARBA00022840"/>
    </source>
</evidence>
<comment type="caution">
    <text evidence="9">The sequence shown here is derived from an EMBL/GenBank/DDBJ whole genome shotgun (WGS) entry which is preliminary data.</text>
</comment>
<dbReference type="PROSITE" id="PS00107">
    <property type="entry name" value="PROTEIN_KINASE_ATP"/>
    <property type="match status" value="1"/>
</dbReference>